<dbReference type="InterPro" id="IPR036612">
    <property type="entry name" value="KH_dom_type_1_sf"/>
</dbReference>
<dbReference type="Proteomes" id="UP000319663">
    <property type="component" value="Unassembled WGS sequence"/>
</dbReference>
<comment type="similarity">
    <text evidence="2">Belongs to the RRP4 family.</text>
</comment>
<keyword evidence="4" id="KW-0271">Exosome</keyword>
<reference evidence="10 11" key="1">
    <citation type="submission" date="2019-06" db="EMBL/GenBank/DDBJ databases">
        <title>Wine fermentation using esterase from Monascus purpureus.</title>
        <authorList>
            <person name="Geng C."/>
            <person name="Zhang Y."/>
        </authorList>
    </citation>
    <scope>NUCLEOTIDE SEQUENCE [LARGE SCALE GENOMIC DNA]</scope>
    <source>
        <strain evidence="10">HQ1</strain>
    </source>
</reference>
<evidence type="ECO:0000259" key="8">
    <source>
        <dbReference type="Pfam" id="PF14382"/>
    </source>
</evidence>
<name>A0A507QN16_MONPU</name>
<organism evidence="10 11">
    <name type="scientific">Monascus purpureus</name>
    <name type="common">Red mold</name>
    <name type="synonym">Monascus anka</name>
    <dbReference type="NCBI Taxonomy" id="5098"/>
    <lineage>
        <taxon>Eukaryota</taxon>
        <taxon>Fungi</taxon>
        <taxon>Dikarya</taxon>
        <taxon>Ascomycota</taxon>
        <taxon>Pezizomycotina</taxon>
        <taxon>Eurotiomycetes</taxon>
        <taxon>Eurotiomycetidae</taxon>
        <taxon>Eurotiales</taxon>
        <taxon>Aspergillaceae</taxon>
        <taxon>Monascus</taxon>
    </lineage>
</organism>
<dbReference type="GO" id="GO:0071038">
    <property type="term" value="P:TRAMP-dependent tRNA surveillance pathway"/>
    <property type="evidence" value="ECO:0007669"/>
    <property type="project" value="TreeGrafter"/>
</dbReference>
<dbReference type="GO" id="GO:0000467">
    <property type="term" value="P:exonucleolytic trimming to generate mature 3'-end of 5.8S rRNA from tricistronic rRNA transcript (SSU-rRNA, 5.8S rRNA, LSU-rRNA)"/>
    <property type="evidence" value="ECO:0007669"/>
    <property type="project" value="TreeGrafter"/>
</dbReference>
<dbReference type="AlphaFoldDB" id="A0A507QN16"/>
<dbReference type="GO" id="GO:0000177">
    <property type="term" value="C:cytoplasmic exosome (RNase complex)"/>
    <property type="evidence" value="ECO:0007669"/>
    <property type="project" value="TreeGrafter"/>
</dbReference>
<dbReference type="InterPro" id="IPR026699">
    <property type="entry name" value="Exosome_RNA_bind1/RRP40/RRP4"/>
</dbReference>
<keyword evidence="5" id="KW-0694">RNA-binding</keyword>
<dbReference type="Gene3D" id="2.40.50.100">
    <property type="match status" value="1"/>
</dbReference>
<evidence type="ECO:0000256" key="5">
    <source>
        <dbReference type="ARBA" id="ARBA00022884"/>
    </source>
</evidence>
<dbReference type="GO" id="GO:0071051">
    <property type="term" value="P:poly(A)-dependent snoRNA 3'-end processing"/>
    <property type="evidence" value="ECO:0007669"/>
    <property type="project" value="TreeGrafter"/>
</dbReference>
<dbReference type="Pfam" id="PF14382">
    <property type="entry name" value="ECR1_N"/>
    <property type="match status" value="1"/>
</dbReference>
<dbReference type="FunFam" id="2.40.50.100:FF:000050">
    <property type="entry name" value="Exosome complex component rrp4 protein"/>
    <property type="match status" value="1"/>
</dbReference>
<evidence type="ECO:0000313" key="11">
    <source>
        <dbReference type="Proteomes" id="UP000319663"/>
    </source>
</evidence>
<proteinExistence type="inferred from homology"/>
<dbReference type="STRING" id="5098.A0A507QN16"/>
<protein>
    <submittedName>
        <fullName evidence="10">Exosome non-catalytic core subunit rrp4</fullName>
    </submittedName>
</protein>
<sequence length="388" mass="41268">MAITILPPVVDDADVPQADSDIDAMSMDSESDADTATGGHFQSAKRHHIAGISKLNTGIVTPGEVVTDDPQWMRGHGTYTNPLSTSIIATVAGTIQKTNKLLSVRPLRARYTPEIGDLVVGRIVEVQSRRWKVDVAAPLLAQLPLSAINLPGGILRRRTSTDELQIRTFFSEGDLVVAEVQSVHSDGAASLHTRSLKYGKLRNGFFLAVAGTGGSGASRVSKGGVSGPTGGGPIGTAAGTGGVVRSRRQVWTVETANGGGEVDVILGVNGYIWISKHADGTAAASSKTENVSITRMEEVVSSSIYSSQNDDIPPQTRREIARLSQCIRVLVQGGVPVDEESVMEAYNASLQVDLEVDDDDYATERSEGAGYLEGIKAQKILEFFVQRR</sequence>
<feature type="domain" description="Exosome complex component N-terminal" evidence="8">
    <location>
        <begin position="59"/>
        <end position="98"/>
    </location>
</feature>
<dbReference type="OrthoDB" id="1650at2759"/>
<accession>A0A507QN16</accession>
<evidence type="ECO:0000256" key="7">
    <source>
        <dbReference type="SAM" id="MobiDB-lite"/>
    </source>
</evidence>
<evidence type="ECO:0000256" key="3">
    <source>
        <dbReference type="ARBA" id="ARBA00022552"/>
    </source>
</evidence>
<dbReference type="InterPro" id="IPR012340">
    <property type="entry name" value="NA-bd_OB-fold"/>
</dbReference>
<evidence type="ECO:0000259" key="9">
    <source>
        <dbReference type="Pfam" id="PF21266"/>
    </source>
</evidence>
<dbReference type="FunFam" id="2.40.50.140:FF:000038">
    <property type="entry name" value="Exosome complex component RRP4"/>
    <property type="match status" value="1"/>
</dbReference>
<comment type="caution">
    <text evidence="10">The sequence shown here is derived from an EMBL/GenBank/DDBJ whole genome shotgun (WGS) entry which is preliminary data.</text>
</comment>
<dbReference type="CDD" id="cd22525">
    <property type="entry name" value="KH-I_Rrp4_eukar"/>
    <property type="match status" value="1"/>
</dbReference>
<keyword evidence="3" id="KW-0698">rRNA processing</keyword>
<evidence type="ECO:0000256" key="6">
    <source>
        <dbReference type="ARBA" id="ARBA00023242"/>
    </source>
</evidence>
<keyword evidence="6" id="KW-0539">Nucleus</keyword>
<dbReference type="SUPFAM" id="SSF54791">
    <property type="entry name" value="Eukaryotic type KH-domain (KH-domain type I)"/>
    <property type="match status" value="1"/>
</dbReference>
<dbReference type="InterPro" id="IPR025721">
    <property type="entry name" value="Exosome_cplx_N_dom"/>
</dbReference>
<dbReference type="GO" id="GO:0071035">
    <property type="term" value="P:nuclear polyadenylation-dependent rRNA catabolic process"/>
    <property type="evidence" value="ECO:0007669"/>
    <property type="project" value="TreeGrafter"/>
</dbReference>
<dbReference type="GO" id="GO:0034475">
    <property type="term" value="P:U4 snRNA 3'-end processing"/>
    <property type="evidence" value="ECO:0007669"/>
    <property type="project" value="TreeGrafter"/>
</dbReference>
<dbReference type="Gene3D" id="2.40.50.140">
    <property type="entry name" value="Nucleic acid-binding proteins"/>
    <property type="match status" value="1"/>
</dbReference>
<gene>
    <name evidence="10" type="primary">RRP4</name>
    <name evidence="10" type="ORF">MPDQ_003540</name>
</gene>
<feature type="region of interest" description="Disordered" evidence="7">
    <location>
        <begin position="218"/>
        <end position="239"/>
    </location>
</feature>
<feature type="domain" description="RRP4 S1" evidence="9">
    <location>
        <begin position="110"/>
        <end position="182"/>
    </location>
</feature>
<dbReference type="SUPFAM" id="SSF50249">
    <property type="entry name" value="Nucleic acid-binding proteins"/>
    <property type="match status" value="1"/>
</dbReference>
<dbReference type="PANTHER" id="PTHR21321">
    <property type="entry name" value="PNAS-3 RELATED"/>
    <property type="match status" value="1"/>
</dbReference>
<evidence type="ECO:0000256" key="4">
    <source>
        <dbReference type="ARBA" id="ARBA00022835"/>
    </source>
</evidence>
<comment type="subcellular location">
    <subcellularLocation>
        <location evidence="1">Nucleus</location>
    </subcellularLocation>
</comment>
<dbReference type="GO" id="GO:0003723">
    <property type="term" value="F:RNA binding"/>
    <property type="evidence" value="ECO:0007669"/>
    <property type="project" value="UniProtKB-KW"/>
</dbReference>
<dbReference type="SUPFAM" id="SSF110324">
    <property type="entry name" value="Ribosomal L27 protein-like"/>
    <property type="match status" value="1"/>
</dbReference>
<feature type="compositionally biased region" description="Gly residues" evidence="7">
    <location>
        <begin position="224"/>
        <end position="239"/>
    </location>
</feature>
<dbReference type="CDD" id="cd05789">
    <property type="entry name" value="S1_Rrp4"/>
    <property type="match status" value="1"/>
</dbReference>
<dbReference type="InterPro" id="IPR048565">
    <property type="entry name" value="S1_RRP4"/>
</dbReference>
<dbReference type="GO" id="GO:0071028">
    <property type="term" value="P:nuclear mRNA surveillance"/>
    <property type="evidence" value="ECO:0007669"/>
    <property type="project" value="UniProtKB-ARBA"/>
</dbReference>
<evidence type="ECO:0000313" key="10">
    <source>
        <dbReference type="EMBL" id="TQB68397.1"/>
    </source>
</evidence>
<dbReference type="PANTHER" id="PTHR21321:SF4">
    <property type="entry name" value="EXOSOME COMPLEX COMPONENT RRP4"/>
    <property type="match status" value="1"/>
</dbReference>
<dbReference type="EMBL" id="VIFY01000221">
    <property type="protein sequence ID" value="TQB68397.1"/>
    <property type="molecule type" value="Genomic_DNA"/>
</dbReference>
<evidence type="ECO:0000256" key="2">
    <source>
        <dbReference type="ARBA" id="ARBA00009155"/>
    </source>
</evidence>
<dbReference type="GO" id="GO:0000176">
    <property type="term" value="C:nuclear exosome (RNase complex)"/>
    <property type="evidence" value="ECO:0007669"/>
    <property type="project" value="TreeGrafter"/>
</dbReference>
<dbReference type="Pfam" id="PF21266">
    <property type="entry name" value="S1_RRP4"/>
    <property type="match status" value="1"/>
</dbReference>
<keyword evidence="11" id="KW-1185">Reference proteome</keyword>
<evidence type="ECO:0000256" key="1">
    <source>
        <dbReference type="ARBA" id="ARBA00004123"/>
    </source>
</evidence>
<dbReference type="GO" id="GO:0071034">
    <property type="term" value="P:CUT catabolic process"/>
    <property type="evidence" value="ECO:0007669"/>
    <property type="project" value="TreeGrafter"/>
</dbReference>